<keyword evidence="2" id="KW-0805">Transcription regulation</keyword>
<evidence type="ECO:0000313" key="7">
    <source>
        <dbReference type="EMBL" id="SJZ80828.1"/>
    </source>
</evidence>
<dbReference type="OrthoDB" id="9810140at2"/>
<evidence type="ECO:0000259" key="6">
    <source>
        <dbReference type="PROSITE" id="PS50937"/>
    </source>
</evidence>
<evidence type="ECO:0000313" key="8">
    <source>
        <dbReference type="Proteomes" id="UP000243297"/>
    </source>
</evidence>
<dbReference type="RefSeq" id="WP_078712102.1">
    <property type="nucleotide sequence ID" value="NZ_FUWY01000004.1"/>
</dbReference>
<evidence type="ECO:0000256" key="3">
    <source>
        <dbReference type="ARBA" id="ARBA00023125"/>
    </source>
</evidence>
<dbReference type="GO" id="GO:0003677">
    <property type="term" value="F:DNA binding"/>
    <property type="evidence" value="ECO:0007669"/>
    <property type="project" value="UniProtKB-KW"/>
</dbReference>
<sequence>MYTIKEVSEMLNLPTSTLRYYESEGLYPSLKRSSGNQRIFTEDDLLILKVVVCLKKTKMPIHDIKNFITLYKQGPTTIAKRKEIFNQHKEDILQQIKELEDTLVVLDRKMKLLNGD</sequence>
<dbReference type="InterPro" id="IPR009061">
    <property type="entry name" value="DNA-bd_dom_put_sf"/>
</dbReference>
<dbReference type="Pfam" id="PF13411">
    <property type="entry name" value="MerR_1"/>
    <property type="match status" value="1"/>
</dbReference>
<reference evidence="8" key="1">
    <citation type="submission" date="2017-02" db="EMBL/GenBank/DDBJ databases">
        <authorList>
            <person name="Varghese N."/>
            <person name="Submissions S."/>
        </authorList>
    </citation>
    <scope>NUCLEOTIDE SEQUENCE [LARGE SCALE GENOMIC DNA]</scope>
    <source>
        <strain evidence="8">ATCC 25662</strain>
    </source>
</reference>
<proteinExistence type="predicted"/>
<dbReference type="STRING" id="118967.SAMN02745191_1715"/>
<dbReference type="EMBL" id="FUWY01000004">
    <property type="protein sequence ID" value="SJZ80828.1"/>
    <property type="molecule type" value="Genomic_DNA"/>
</dbReference>
<accession>A0A1T4NPV9</accession>
<evidence type="ECO:0000256" key="5">
    <source>
        <dbReference type="SAM" id="Coils"/>
    </source>
</evidence>
<feature type="domain" description="HTH merR-type" evidence="6">
    <location>
        <begin position="1"/>
        <end position="70"/>
    </location>
</feature>
<feature type="coiled-coil region" evidence="5">
    <location>
        <begin position="82"/>
        <end position="116"/>
    </location>
</feature>
<evidence type="ECO:0000256" key="4">
    <source>
        <dbReference type="ARBA" id="ARBA00023163"/>
    </source>
</evidence>
<keyword evidence="3 7" id="KW-0238">DNA-binding</keyword>
<dbReference type="Proteomes" id="UP000243297">
    <property type="component" value="Unassembled WGS sequence"/>
</dbReference>
<organism evidence="7 8">
    <name type="scientific">Anaerorhabdus furcosa</name>
    <dbReference type="NCBI Taxonomy" id="118967"/>
    <lineage>
        <taxon>Bacteria</taxon>
        <taxon>Bacillati</taxon>
        <taxon>Bacillota</taxon>
        <taxon>Erysipelotrichia</taxon>
        <taxon>Erysipelotrichales</taxon>
        <taxon>Erysipelotrichaceae</taxon>
        <taxon>Anaerorhabdus</taxon>
    </lineage>
</organism>
<dbReference type="AlphaFoldDB" id="A0A1T4NPV9"/>
<dbReference type="CDD" id="cd01109">
    <property type="entry name" value="HTH_YyaN"/>
    <property type="match status" value="1"/>
</dbReference>
<dbReference type="PANTHER" id="PTHR30204">
    <property type="entry name" value="REDOX-CYCLING DRUG-SENSING TRANSCRIPTIONAL ACTIVATOR SOXR"/>
    <property type="match status" value="1"/>
</dbReference>
<keyword evidence="8" id="KW-1185">Reference proteome</keyword>
<name>A0A1T4NPV9_9FIRM</name>
<protein>
    <submittedName>
        <fullName evidence="7">DNA-binding transcriptional regulator, MerR family</fullName>
    </submittedName>
</protein>
<keyword evidence="1" id="KW-0678">Repressor</keyword>
<dbReference type="SUPFAM" id="SSF46955">
    <property type="entry name" value="Putative DNA-binding domain"/>
    <property type="match status" value="1"/>
</dbReference>
<keyword evidence="4" id="KW-0804">Transcription</keyword>
<evidence type="ECO:0000256" key="2">
    <source>
        <dbReference type="ARBA" id="ARBA00023015"/>
    </source>
</evidence>
<gene>
    <name evidence="7" type="ORF">SAMN02745191_1715</name>
</gene>
<keyword evidence="5" id="KW-0175">Coiled coil</keyword>
<dbReference type="GO" id="GO:0003700">
    <property type="term" value="F:DNA-binding transcription factor activity"/>
    <property type="evidence" value="ECO:0007669"/>
    <property type="project" value="InterPro"/>
</dbReference>
<dbReference type="InterPro" id="IPR000551">
    <property type="entry name" value="MerR-type_HTH_dom"/>
</dbReference>
<dbReference type="InterPro" id="IPR047057">
    <property type="entry name" value="MerR_fam"/>
</dbReference>
<evidence type="ECO:0000256" key="1">
    <source>
        <dbReference type="ARBA" id="ARBA00022491"/>
    </source>
</evidence>
<dbReference type="Gene3D" id="1.10.1660.10">
    <property type="match status" value="1"/>
</dbReference>
<dbReference type="PANTHER" id="PTHR30204:SF69">
    <property type="entry name" value="MERR-FAMILY TRANSCRIPTIONAL REGULATOR"/>
    <property type="match status" value="1"/>
</dbReference>
<dbReference type="SMART" id="SM00422">
    <property type="entry name" value="HTH_MERR"/>
    <property type="match status" value="1"/>
</dbReference>
<dbReference type="PROSITE" id="PS50937">
    <property type="entry name" value="HTH_MERR_2"/>
    <property type="match status" value="1"/>
</dbReference>